<name>A0AAD5LL18_PYTIN</name>
<keyword evidence="2" id="KW-1185">Reference proteome</keyword>
<evidence type="ECO:0000313" key="1">
    <source>
        <dbReference type="EMBL" id="KAJ0402326.1"/>
    </source>
</evidence>
<protein>
    <submittedName>
        <fullName evidence="1">Uncharacterized protein</fullName>
    </submittedName>
</protein>
<dbReference type="EMBL" id="JAKCXM010000105">
    <property type="protein sequence ID" value="KAJ0402326.1"/>
    <property type="molecule type" value="Genomic_DNA"/>
</dbReference>
<dbReference type="AlphaFoldDB" id="A0AAD5LL18"/>
<organism evidence="1 2">
    <name type="scientific">Pythium insidiosum</name>
    <name type="common">Pythiosis disease agent</name>
    <dbReference type="NCBI Taxonomy" id="114742"/>
    <lineage>
        <taxon>Eukaryota</taxon>
        <taxon>Sar</taxon>
        <taxon>Stramenopiles</taxon>
        <taxon>Oomycota</taxon>
        <taxon>Peronosporomycetes</taxon>
        <taxon>Pythiales</taxon>
        <taxon>Pythiaceae</taxon>
        <taxon>Pythium</taxon>
    </lineage>
</organism>
<proteinExistence type="predicted"/>
<dbReference type="Proteomes" id="UP001209570">
    <property type="component" value="Unassembled WGS sequence"/>
</dbReference>
<reference evidence="1" key="1">
    <citation type="submission" date="2021-12" db="EMBL/GenBank/DDBJ databases">
        <title>Prjna785345.</title>
        <authorList>
            <person name="Rujirawat T."/>
            <person name="Krajaejun T."/>
        </authorList>
    </citation>
    <scope>NUCLEOTIDE SEQUENCE</scope>
    <source>
        <strain evidence="1">Pi057C3</strain>
    </source>
</reference>
<sequence>MWSDTSGEDYTDELYDVTSALENAERPRDWCTSGDLETFPLPGLVVDDVGDIGLPLGEETAKLIARKWRHVEYGSARGSHNAGTRSEPKFLSSKFLTIANPRWNETVMATKVPPCVDDVASNRGLEDSIVEFFSVQYDKRCVQGSAPTTEEQHLVVMLQEKYDDHGLAFNLLTGRDQVLAHCLAQLCKKHSERYGLYLAMVKHESKERLGEPVETFTTIQTPWTKYGTGETFFFSEVAVDPMSEVAPAAYFDSEACDYTSREANGYDVRVFKRAALILVSAKREMELVGTLPIDLSAPRLKSLVVSDKTRAKSLAHAICSRLHKWSSESELFLQCLDAMLTLKDAHLVTKLVKTLPTITFQPEILQAVGLFSWQLCGSELLKYGATLGFRNRVNLICSVVNRASPTDHIRQAVRTMLQPMAHSGKRGRDRFNQQTWREPAFVNNAMPTVEEFARLLGVASRCDLGLVEELLTLENVRLAELAVPAFLSYIKMLRLDSMPPAIKKIASSLRHRLESKIRNHNSYAITDANIDSGCCTDCDTLDEFLRSRRPELRLVIAKARRRHLHRVLQTELPGQIHHETVPSADNTYELVISKLAPATSQLSALRSMTQELSDLPTYPRIMSFCGVAIATS</sequence>
<gene>
    <name evidence="1" type="ORF">P43SY_008567</name>
</gene>
<evidence type="ECO:0000313" key="2">
    <source>
        <dbReference type="Proteomes" id="UP001209570"/>
    </source>
</evidence>
<accession>A0AAD5LL18</accession>
<comment type="caution">
    <text evidence="1">The sequence shown here is derived from an EMBL/GenBank/DDBJ whole genome shotgun (WGS) entry which is preliminary data.</text>
</comment>